<proteinExistence type="predicted"/>
<dbReference type="EMBL" id="OX459939">
    <property type="protein sequence ID" value="CAI9170664.1"/>
    <property type="molecule type" value="Genomic_DNA"/>
</dbReference>
<feature type="compositionally biased region" description="Low complexity" evidence="1">
    <location>
        <begin position="19"/>
        <end position="28"/>
    </location>
</feature>
<evidence type="ECO:0000313" key="2">
    <source>
        <dbReference type="EMBL" id="CAI9170664.1"/>
    </source>
</evidence>
<accession>A0ABN8ZA92</accession>
<reference evidence="2" key="1">
    <citation type="submission" date="2023-04" db="EMBL/GenBank/DDBJ databases">
        <authorList>
            <consortium name="ELIXIR-Norway"/>
        </authorList>
    </citation>
    <scope>NUCLEOTIDE SEQUENCE [LARGE SCALE GENOMIC DNA]</scope>
</reference>
<dbReference type="Proteomes" id="UP001176941">
    <property type="component" value="Chromosome 3"/>
</dbReference>
<evidence type="ECO:0000256" key="1">
    <source>
        <dbReference type="SAM" id="MobiDB-lite"/>
    </source>
</evidence>
<feature type="region of interest" description="Disordered" evidence="1">
    <location>
        <begin position="1"/>
        <end position="33"/>
    </location>
</feature>
<gene>
    <name evidence="2" type="ORF">MRATA1EN1_LOCUS19626</name>
</gene>
<evidence type="ECO:0000313" key="3">
    <source>
        <dbReference type="Proteomes" id="UP001176941"/>
    </source>
</evidence>
<sequence>MEYTLKNQSSGESEKGEITESSMESMSTEEVRSGSIWRRALWRQHCERWYRHEKKSKCSGDRLLETQGLGMKSGYAKMTEKRCYLGLLLITRQGICVFLHN</sequence>
<protein>
    <submittedName>
        <fullName evidence="2">Uncharacterized protein</fullName>
    </submittedName>
</protein>
<organism evidence="2 3">
    <name type="scientific">Rangifer tarandus platyrhynchus</name>
    <name type="common">Svalbard reindeer</name>
    <dbReference type="NCBI Taxonomy" id="3082113"/>
    <lineage>
        <taxon>Eukaryota</taxon>
        <taxon>Metazoa</taxon>
        <taxon>Chordata</taxon>
        <taxon>Craniata</taxon>
        <taxon>Vertebrata</taxon>
        <taxon>Euteleostomi</taxon>
        <taxon>Mammalia</taxon>
        <taxon>Eutheria</taxon>
        <taxon>Laurasiatheria</taxon>
        <taxon>Artiodactyla</taxon>
        <taxon>Ruminantia</taxon>
        <taxon>Pecora</taxon>
        <taxon>Cervidae</taxon>
        <taxon>Odocoileinae</taxon>
        <taxon>Rangifer</taxon>
    </lineage>
</organism>
<keyword evidence="3" id="KW-1185">Reference proteome</keyword>
<feature type="compositionally biased region" description="Polar residues" evidence="1">
    <location>
        <begin position="1"/>
        <end position="11"/>
    </location>
</feature>
<name>A0ABN8ZA92_RANTA</name>